<dbReference type="InterPro" id="IPR000283">
    <property type="entry name" value="NADH_UbQ_OxRdtase_75kDa_su_CS"/>
</dbReference>
<dbReference type="GO" id="GO:0008137">
    <property type="term" value="F:NADH dehydrogenase (ubiquinone) activity"/>
    <property type="evidence" value="ECO:0007669"/>
    <property type="project" value="UniProtKB-UniRule"/>
</dbReference>
<comment type="subunit">
    <text evidence="9">Composed of 13 different subunits. Subunits NuoCD, E, F, and G constitute the peripheral sector of the complex.</text>
</comment>
<dbReference type="InterPro" id="IPR010228">
    <property type="entry name" value="NADH_UbQ_OxRdtase_Gsu"/>
</dbReference>
<dbReference type="Pfam" id="PF00384">
    <property type="entry name" value="Molybdopterin"/>
    <property type="match status" value="1"/>
</dbReference>
<dbReference type="Pfam" id="PF10588">
    <property type="entry name" value="NADH-G_4Fe-4S_3"/>
    <property type="match status" value="1"/>
</dbReference>
<comment type="similarity">
    <text evidence="2 11">Belongs to the complex I 75 kDa subunit family.</text>
</comment>
<dbReference type="InterPro" id="IPR054351">
    <property type="entry name" value="NADH_UbQ_OxRdtase_ferredoxin"/>
</dbReference>
<dbReference type="AlphaFoldDB" id="A0A451BIA7"/>
<gene>
    <name evidence="17" type="ORF">BECKSD772D_GA0070982_100515</name>
    <name evidence="16" type="ORF">BECKSD772E_GA0070983_100817</name>
    <name evidence="15" type="ORF">BECKSD772F_GA0070984_100626</name>
</gene>
<dbReference type="InterPro" id="IPR001041">
    <property type="entry name" value="2Fe-2S_ferredoxin-type"/>
</dbReference>
<dbReference type="PROSITE" id="PS51085">
    <property type="entry name" value="2FE2S_FER_2"/>
    <property type="match status" value="1"/>
</dbReference>
<evidence type="ECO:0000259" key="12">
    <source>
        <dbReference type="PROSITE" id="PS51085"/>
    </source>
</evidence>
<keyword evidence="6 11" id="KW-0408">Iron</keyword>
<dbReference type="PROSITE" id="PS00641">
    <property type="entry name" value="COMPLEX1_75K_1"/>
    <property type="match status" value="1"/>
</dbReference>
<evidence type="ECO:0000313" key="16">
    <source>
        <dbReference type="EMBL" id="VFK40648.1"/>
    </source>
</evidence>
<keyword evidence="11" id="KW-0874">Quinone</keyword>
<dbReference type="SMART" id="SM00929">
    <property type="entry name" value="NADH-G_4Fe-4S_3"/>
    <property type="match status" value="1"/>
</dbReference>
<evidence type="ECO:0000256" key="6">
    <source>
        <dbReference type="ARBA" id="ARBA00023004"/>
    </source>
</evidence>
<dbReference type="NCBIfam" id="TIGR01973">
    <property type="entry name" value="NuoG"/>
    <property type="match status" value="1"/>
</dbReference>
<comment type="catalytic activity">
    <reaction evidence="10 11">
        <text>a quinone + NADH + 5 H(+)(in) = a quinol + NAD(+) + 4 H(+)(out)</text>
        <dbReference type="Rhea" id="RHEA:57888"/>
        <dbReference type="ChEBI" id="CHEBI:15378"/>
        <dbReference type="ChEBI" id="CHEBI:24646"/>
        <dbReference type="ChEBI" id="CHEBI:57540"/>
        <dbReference type="ChEBI" id="CHEBI:57945"/>
        <dbReference type="ChEBI" id="CHEBI:132124"/>
    </reaction>
</comment>
<dbReference type="FunFam" id="3.30.70.20:FF:000002">
    <property type="entry name" value="NADH-ubiquinone oxidoreductase 75 kDa subunit"/>
    <property type="match status" value="1"/>
</dbReference>
<dbReference type="PROSITE" id="PS51669">
    <property type="entry name" value="4FE4S_MOW_BIS_MGD"/>
    <property type="match status" value="1"/>
</dbReference>
<dbReference type="SUPFAM" id="SSF54292">
    <property type="entry name" value="2Fe-2S ferredoxin-like"/>
    <property type="match status" value="1"/>
</dbReference>
<dbReference type="PROSITE" id="PS00643">
    <property type="entry name" value="COMPLEX1_75K_3"/>
    <property type="match status" value="1"/>
</dbReference>
<comment type="cofactor">
    <cofactor evidence="1 11">
        <name>[4Fe-4S] cluster</name>
        <dbReference type="ChEBI" id="CHEBI:49883"/>
    </cofactor>
</comment>
<keyword evidence="17" id="KW-0560">Oxidoreductase</keyword>
<feature type="domain" description="2Fe-2S ferredoxin-type" evidence="12">
    <location>
        <begin position="4"/>
        <end position="82"/>
    </location>
</feature>
<dbReference type="Pfam" id="PF22151">
    <property type="entry name" value="Fer4_NDSU1"/>
    <property type="match status" value="1"/>
</dbReference>
<dbReference type="FunFam" id="3.10.20.740:FF:000001">
    <property type="entry name" value="NADH-quinone oxidoreductase subunit G"/>
    <property type="match status" value="1"/>
</dbReference>
<dbReference type="InterPro" id="IPR006656">
    <property type="entry name" value="Mopterin_OxRdtase"/>
</dbReference>
<sequence length="738" mass="81161">MSDQLVNIEIDGVPLQAEQGDSLIDVADAAGIAIPRFCYHKKLSVAANCRMCLVEVERIPKLLPACATPVSDGMRVHTRSPMVLAAQKAVMEFLLVNHPLDCPICDQGGECELQDVSMGFGGDASRFQEPKRVVRNKDFGPLIAADMTRCIHCTRCVRFGEEIAGQRELGATGRGENVEIGTFIEKALDSELSGNIIDLCPVGALTSKPFRYRARAWELRQFPGIAPHDAVGSNLYFHVKDDRVMRVVPRENEELNEVWISDRDRFSYEGLYSADRLPAPMVKKNGEWQSVDWETALSVVVEGLQRIARNDGPEAIGALASPGSTLEEFYLLQKLLRGLDCQNIDHRLHARDFRNQEQAPLFPWLGQSLKELEDADVVLLIGSNCRKEQPLINHRIRRATHRGALVFVLNPIDFPFNYPLANRLIASPSDMVTHLAGIARACVARNKSPSADVEFEKLFGSVNPGAVENEIAEALTIGIRTTVLLGNLAETHPHAATLRALTTHIASHTKSMLGVLTIGANTAGAWIAGALPHRGPAGKTLEKEGLDASAMLTRGCKGYVLLGMEPEFDSVNSRVALDAMTKAEFVVSMTAYRTNSMEEYADVLLPLALFAENTGTFVNALGMWQDFSPAVTPFGESWPGWEILHRLGNLFGLDSFGYSDVTEIRGELETLMREADFPKKRDIGWSADELNGEISGNTSDQQLIRVGDVPIYALDPLVRRTESLQKTADALGVRDSHQ</sequence>
<dbReference type="SUPFAM" id="SSF54862">
    <property type="entry name" value="4Fe-4S ferredoxins"/>
    <property type="match status" value="1"/>
</dbReference>
<evidence type="ECO:0000256" key="2">
    <source>
        <dbReference type="ARBA" id="ARBA00005404"/>
    </source>
</evidence>
<evidence type="ECO:0000256" key="10">
    <source>
        <dbReference type="ARBA" id="ARBA00047712"/>
    </source>
</evidence>
<accession>A0A451BIA7</accession>
<dbReference type="EMBL" id="CAADHB010000005">
    <property type="protein sequence ID" value="VFK78012.1"/>
    <property type="molecule type" value="Genomic_DNA"/>
</dbReference>
<dbReference type="GO" id="GO:0016651">
    <property type="term" value="F:oxidoreductase activity, acting on NAD(P)H"/>
    <property type="evidence" value="ECO:0007669"/>
    <property type="project" value="InterPro"/>
</dbReference>
<evidence type="ECO:0000259" key="14">
    <source>
        <dbReference type="PROSITE" id="PS51839"/>
    </source>
</evidence>
<dbReference type="GO" id="GO:0016020">
    <property type="term" value="C:membrane"/>
    <property type="evidence" value="ECO:0007669"/>
    <property type="project" value="InterPro"/>
</dbReference>
<comment type="function">
    <text evidence="11">NDH-1 shuttles electrons from NADH, via FMN and iron-sulfur (Fe-S) centers, to quinones in the respiratory chain. Couples the redox reaction to proton translocation (for every two electrons transferred, four hydrogen ions are translocated across the cytoplasmic membrane), and thus conserves the redox energy in a proton gradient.</text>
</comment>
<protein>
    <recommendedName>
        <fullName evidence="11">NADH-quinone oxidoreductase</fullName>
        <ecNumber evidence="11">7.1.1.-</ecNumber>
    </recommendedName>
</protein>
<dbReference type="GO" id="GO:0051537">
    <property type="term" value="F:2 iron, 2 sulfur cluster binding"/>
    <property type="evidence" value="ECO:0007669"/>
    <property type="project" value="UniProtKB-UniRule"/>
</dbReference>
<feature type="domain" description="4Fe-4S Mo/W bis-MGD-type" evidence="13">
    <location>
        <begin position="219"/>
        <end position="275"/>
    </location>
</feature>
<dbReference type="InterPro" id="IPR036010">
    <property type="entry name" value="2Fe-2S_ferredoxin-like_sf"/>
</dbReference>
<dbReference type="Gene3D" id="3.40.228.10">
    <property type="entry name" value="Dimethylsulfoxide Reductase, domain 2"/>
    <property type="match status" value="1"/>
</dbReference>
<keyword evidence="5 11" id="KW-1278">Translocase</keyword>
<evidence type="ECO:0000256" key="1">
    <source>
        <dbReference type="ARBA" id="ARBA00001966"/>
    </source>
</evidence>
<evidence type="ECO:0000313" key="17">
    <source>
        <dbReference type="EMBL" id="VFK78012.1"/>
    </source>
</evidence>
<dbReference type="PANTHER" id="PTHR43105">
    <property type="entry name" value="RESPIRATORY NITRATE REDUCTASE"/>
    <property type="match status" value="1"/>
</dbReference>
<evidence type="ECO:0000259" key="13">
    <source>
        <dbReference type="PROSITE" id="PS51669"/>
    </source>
</evidence>
<keyword evidence="3 11" id="KW-0004">4Fe-4S</keyword>
<dbReference type="Gene3D" id="3.40.50.740">
    <property type="match status" value="2"/>
</dbReference>
<evidence type="ECO:0000313" key="15">
    <source>
        <dbReference type="EMBL" id="VFK36839.1"/>
    </source>
</evidence>
<dbReference type="Pfam" id="PF13510">
    <property type="entry name" value="Fer2_4"/>
    <property type="match status" value="1"/>
</dbReference>
<dbReference type="PROSITE" id="PS51839">
    <property type="entry name" value="4FE4S_HC3"/>
    <property type="match status" value="1"/>
</dbReference>
<dbReference type="GO" id="GO:0042773">
    <property type="term" value="P:ATP synthesis coupled electron transport"/>
    <property type="evidence" value="ECO:0007669"/>
    <property type="project" value="InterPro"/>
</dbReference>
<evidence type="ECO:0000256" key="4">
    <source>
        <dbReference type="ARBA" id="ARBA00022723"/>
    </source>
</evidence>
<dbReference type="GO" id="GO:0046872">
    <property type="term" value="F:metal ion binding"/>
    <property type="evidence" value="ECO:0007669"/>
    <property type="project" value="UniProtKB-UniRule"/>
</dbReference>
<dbReference type="CDD" id="cd00207">
    <property type="entry name" value="fer2"/>
    <property type="match status" value="1"/>
</dbReference>
<evidence type="ECO:0000256" key="11">
    <source>
        <dbReference type="RuleBase" id="RU003525"/>
    </source>
</evidence>
<keyword evidence="4 11" id="KW-0479">Metal-binding</keyword>
<proteinExistence type="inferred from homology"/>
<dbReference type="EMBL" id="CAADFR010000006">
    <property type="protein sequence ID" value="VFK36839.1"/>
    <property type="molecule type" value="Genomic_DNA"/>
</dbReference>
<dbReference type="CDD" id="cd02772">
    <property type="entry name" value="MopB_NDH-1_NuoG2"/>
    <property type="match status" value="1"/>
</dbReference>
<evidence type="ECO:0000256" key="5">
    <source>
        <dbReference type="ARBA" id="ARBA00022967"/>
    </source>
</evidence>
<organism evidence="17">
    <name type="scientific">Candidatus Kentrum sp. SD</name>
    <dbReference type="NCBI Taxonomy" id="2126332"/>
    <lineage>
        <taxon>Bacteria</taxon>
        <taxon>Pseudomonadati</taxon>
        <taxon>Pseudomonadota</taxon>
        <taxon>Gammaproteobacteria</taxon>
        <taxon>Candidatus Kentrum</taxon>
    </lineage>
</organism>
<dbReference type="Pfam" id="PF22117">
    <property type="entry name" value="Fer4_Nqo3"/>
    <property type="match status" value="1"/>
</dbReference>
<keyword evidence="11" id="KW-0001">2Fe-2S</keyword>
<dbReference type="EC" id="7.1.1.-" evidence="11"/>
<keyword evidence="8 11" id="KW-0520">NAD</keyword>
<dbReference type="GO" id="GO:0051539">
    <property type="term" value="F:4 iron, 4 sulfur cluster binding"/>
    <property type="evidence" value="ECO:0007669"/>
    <property type="project" value="UniProtKB-KW"/>
</dbReference>
<dbReference type="EMBL" id="CAADFU010000008">
    <property type="protein sequence ID" value="VFK40648.1"/>
    <property type="molecule type" value="Genomic_DNA"/>
</dbReference>
<reference evidence="17" key="1">
    <citation type="submission" date="2019-02" db="EMBL/GenBank/DDBJ databases">
        <authorList>
            <person name="Gruber-Vodicka R. H."/>
            <person name="Seah K. B. B."/>
        </authorList>
    </citation>
    <scope>NUCLEOTIDE SEQUENCE</scope>
    <source>
        <strain evidence="17">BECK_S127</strain>
        <strain evidence="16">BECK_S1320</strain>
        <strain evidence="15">BECK_S1321</strain>
    </source>
</reference>
<dbReference type="SUPFAM" id="SSF53706">
    <property type="entry name" value="Formate dehydrogenase/DMSO reductase, domains 1-3"/>
    <property type="match status" value="1"/>
</dbReference>
<dbReference type="PROSITE" id="PS00642">
    <property type="entry name" value="COMPLEX1_75K_2"/>
    <property type="match status" value="1"/>
</dbReference>
<keyword evidence="7 11" id="KW-0411">Iron-sulfur</keyword>
<feature type="domain" description="4Fe-4S His(Cys)3-ligated-type" evidence="14">
    <location>
        <begin position="82"/>
        <end position="121"/>
    </location>
</feature>
<evidence type="ECO:0000256" key="9">
    <source>
        <dbReference type="ARBA" id="ARBA00026021"/>
    </source>
</evidence>
<evidence type="ECO:0000256" key="3">
    <source>
        <dbReference type="ARBA" id="ARBA00022485"/>
    </source>
</evidence>
<dbReference type="PANTHER" id="PTHR43105:SF13">
    <property type="entry name" value="NADH-UBIQUINONE OXIDOREDUCTASE 75 KDA SUBUNIT, MITOCHONDRIAL"/>
    <property type="match status" value="1"/>
</dbReference>
<dbReference type="InterPro" id="IPR050123">
    <property type="entry name" value="Prok_molybdopt-oxidoreductase"/>
</dbReference>
<dbReference type="GO" id="GO:0048038">
    <property type="term" value="F:quinone binding"/>
    <property type="evidence" value="ECO:0007669"/>
    <property type="project" value="UniProtKB-UniRule"/>
</dbReference>
<comment type="cofactor">
    <cofactor evidence="11">
        <name>[2Fe-2S] cluster</name>
        <dbReference type="ChEBI" id="CHEBI:190135"/>
    </cofactor>
    <text evidence="11">Binds 1 [2Fe-2S] cluster per subunit.</text>
</comment>
<dbReference type="InterPro" id="IPR019574">
    <property type="entry name" value="NADH_UbQ_OxRdtase_Gsu_4Fe4S-bd"/>
</dbReference>
<dbReference type="InterPro" id="IPR006963">
    <property type="entry name" value="Mopterin_OxRdtase_4Fe-4S_dom"/>
</dbReference>
<name>A0A451BIA7_9GAMM</name>
<evidence type="ECO:0000256" key="7">
    <source>
        <dbReference type="ARBA" id="ARBA00023014"/>
    </source>
</evidence>
<dbReference type="Gene3D" id="3.30.70.20">
    <property type="match status" value="1"/>
</dbReference>
<evidence type="ECO:0000256" key="8">
    <source>
        <dbReference type="ARBA" id="ARBA00023027"/>
    </source>
</evidence>
<dbReference type="Gene3D" id="3.10.20.740">
    <property type="match status" value="1"/>
</dbReference>